<comment type="caution">
    <text evidence="3">The sequence shown here is derived from an EMBL/GenBank/DDBJ whole genome shotgun (WGS) entry which is preliminary data.</text>
</comment>
<feature type="domain" description="Glycosyl transferase family 1" evidence="2">
    <location>
        <begin position="196"/>
        <end position="349"/>
    </location>
</feature>
<dbReference type="Proteomes" id="UP001268256">
    <property type="component" value="Unassembled WGS sequence"/>
</dbReference>
<dbReference type="GO" id="GO:0016757">
    <property type="term" value="F:glycosyltransferase activity"/>
    <property type="evidence" value="ECO:0007669"/>
    <property type="project" value="InterPro"/>
</dbReference>
<organism evidence="3 4">
    <name type="scientific">Pseudocalidococcus azoricus BACA0444</name>
    <dbReference type="NCBI Taxonomy" id="2918990"/>
    <lineage>
        <taxon>Bacteria</taxon>
        <taxon>Bacillati</taxon>
        <taxon>Cyanobacteriota</taxon>
        <taxon>Cyanophyceae</taxon>
        <taxon>Acaryochloridales</taxon>
        <taxon>Thermosynechococcaceae</taxon>
        <taxon>Pseudocalidococcus</taxon>
        <taxon>Pseudocalidococcus azoricus</taxon>
    </lineage>
</organism>
<name>A0AAE4FQM4_9CYAN</name>
<dbReference type="RefSeq" id="WP_322876578.1">
    <property type="nucleotide sequence ID" value="NZ_JAVMIP010000001.1"/>
</dbReference>
<dbReference type="CDD" id="cd03809">
    <property type="entry name" value="GT4_MtfB-like"/>
    <property type="match status" value="1"/>
</dbReference>
<keyword evidence="4" id="KW-1185">Reference proteome</keyword>
<sequence>MKIVLISNYIPDGQESMLRFARLLYKNYQDIGHDVKIIHPPIILGRFGKPHQGLGKWLGYIDKFFLFSLKLFYIKADIIHLCDHGNAMLIPYIKYKKHLVTCHDLLAIRSALGLVPENPTLRSGRIFQNLIASALSQVKFAACVSEATRQALISLVKLNDSQTQVIYSGQNFSYHKLEKENIQYRLSELSDLTLFPFILHIGDEKWYKNRPGLLRIYSLYLKQNPASQVKLVLAGKPLSHSLKQYIHELGLKEKVIECIKPTNEQLEALYSAAQALLFPSLDEGFGWPVIEAQACGCPVVCSNNGALAEVAACGALTAPAENEKELARLLEKAIHDQQTREQMIREGYENTKKFTTKRMINEYLELYQKIIDDQV</sequence>
<dbReference type="InterPro" id="IPR001296">
    <property type="entry name" value="Glyco_trans_1"/>
</dbReference>
<evidence type="ECO:0000313" key="4">
    <source>
        <dbReference type="Proteomes" id="UP001268256"/>
    </source>
</evidence>
<evidence type="ECO:0000259" key="2">
    <source>
        <dbReference type="Pfam" id="PF00534"/>
    </source>
</evidence>
<dbReference type="PANTHER" id="PTHR46401:SF2">
    <property type="entry name" value="GLYCOSYLTRANSFERASE WBBK-RELATED"/>
    <property type="match status" value="1"/>
</dbReference>
<evidence type="ECO:0000256" key="1">
    <source>
        <dbReference type="ARBA" id="ARBA00022679"/>
    </source>
</evidence>
<evidence type="ECO:0000313" key="3">
    <source>
        <dbReference type="EMBL" id="MDS3859240.1"/>
    </source>
</evidence>
<protein>
    <submittedName>
        <fullName evidence="3">Glycosyltransferase family 1 protein</fullName>
    </submittedName>
</protein>
<proteinExistence type="predicted"/>
<dbReference type="Pfam" id="PF00534">
    <property type="entry name" value="Glycos_transf_1"/>
    <property type="match status" value="1"/>
</dbReference>
<reference evidence="4" key="1">
    <citation type="submission" date="2023-07" db="EMBL/GenBank/DDBJ databases">
        <authorList>
            <person name="Luz R."/>
            <person name="Cordeiro R."/>
            <person name="Fonseca A."/>
            <person name="Goncalves V."/>
        </authorList>
    </citation>
    <scope>NUCLEOTIDE SEQUENCE [LARGE SCALE GENOMIC DNA]</scope>
    <source>
        <strain evidence="4">BACA0444</strain>
    </source>
</reference>
<dbReference type="EMBL" id="JAVMIP010000001">
    <property type="protein sequence ID" value="MDS3859240.1"/>
    <property type="molecule type" value="Genomic_DNA"/>
</dbReference>
<dbReference type="Gene3D" id="3.40.50.2000">
    <property type="entry name" value="Glycogen Phosphorylase B"/>
    <property type="match status" value="2"/>
</dbReference>
<dbReference type="GO" id="GO:0009103">
    <property type="term" value="P:lipopolysaccharide biosynthetic process"/>
    <property type="evidence" value="ECO:0007669"/>
    <property type="project" value="TreeGrafter"/>
</dbReference>
<gene>
    <name evidence="3" type="ORF">RIF25_00325</name>
</gene>
<dbReference type="AlphaFoldDB" id="A0AAE4FQM4"/>
<dbReference type="SUPFAM" id="SSF53756">
    <property type="entry name" value="UDP-Glycosyltransferase/glycogen phosphorylase"/>
    <property type="match status" value="1"/>
</dbReference>
<keyword evidence="1" id="KW-0808">Transferase</keyword>
<accession>A0AAE4FQM4</accession>
<dbReference type="PANTHER" id="PTHR46401">
    <property type="entry name" value="GLYCOSYLTRANSFERASE WBBK-RELATED"/>
    <property type="match status" value="1"/>
</dbReference>